<protein>
    <submittedName>
        <fullName evidence="2">Uncharacterized protein</fullName>
    </submittedName>
</protein>
<feature type="region of interest" description="Disordered" evidence="1">
    <location>
        <begin position="84"/>
        <end position="157"/>
    </location>
</feature>
<proteinExistence type="predicted"/>
<feature type="region of interest" description="Disordered" evidence="1">
    <location>
        <begin position="168"/>
        <end position="187"/>
    </location>
</feature>
<sequence>MTRAQVKALHDEVNSLLTTLDLGTPLDGLLPHADVLCVIRYKAHQDPGEEDTPRSGEGEEQRDMEMITKPNPTSLEALKGREEVLAGPGPGQTGPTTGPSGPRPGQPEATGFPCIVPEDDRKLRKNPTGPAGPAAGQPGANRIRRSRTRSNRIQTGRIFAPSSELDFGYHHHHHHHHRRNGDDSRDGEVLRNTERLATQHNLRTQRQEFKEQLALFETRIDEQYDEVAHNFSAVNQDLDLLREATDNLNGQMEANDANMEWRMDSLERAITNLGMKTIIDPIAHMFVMKTLAPTLGAEKSIAMLVHMSGLHKTKSYNKIVTKRIAMPTMGVTTNPKTKVLKIHLGVISDATLAMTNVDEESHTMIKMRGPTLSIVNNLDKIFNHILTVNQVKQVFTFNANPMLWLAVEDLLFLL</sequence>
<dbReference type="EMBL" id="JAUUTY010000002">
    <property type="protein sequence ID" value="KAK1678839.1"/>
    <property type="molecule type" value="Genomic_DNA"/>
</dbReference>
<name>A0AAD8TBM0_LOLMU</name>
<gene>
    <name evidence="2" type="ORF">QYE76_039687</name>
</gene>
<feature type="compositionally biased region" description="Basic and acidic residues" evidence="1">
    <location>
        <begin position="45"/>
        <end position="66"/>
    </location>
</feature>
<keyword evidence="3" id="KW-1185">Reference proteome</keyword>
<feature type="compositionally biased region" description="Low complexity" evidence="1">
    <location>
        <begin position="127"/>
        <end position="141"/>
    </location>
</feature>
<comment type="caution">
    <text evidence="2">The sequence shown here is derived from an EMBL/GenBank/DDBJ whole genome shotgun (WGS) entry which is preliminary data.</text>
</comment>
<feature type="compositionally biased region" description="Basic residues" evidence="1">
    <location>
        <begin position="170"/>
        <end position="179"/>
    </location>
</feature>
<evidence type="ECO:0000313" key="2">
    <source>
        <dbReference type="EMBL" id="KAK1678839.1"/>
    </source>
</evidence>
<accession>A0AAD8TBM0</accession>
<reference evidence="2" key="1">
    <citation type="submission" date="2023-07" db="EMBL/GenBank/DDBJ databases">
        <title>A chromosome-level genome assembly of Lolium multiflorum.</title>
        <authorList>
            <person name="Chen Y."/>
            <person name="Copetti D."/>
            <person name="Kolliker R."/>
            <person name="Studer B."/>
        </authorList>
    </citation>
    <scope>NUCLEOTIDE SEQUENCE</scope>
    <source>
        <strain evidence="2">02402/16</strain>
        <tissue evidence="2">Leaf</tissue>
    </source>
</reference>
<dbReference type="AlphaFoldDB" id="A0AAD8TBM0"/>
<feature type="region of interest" description="Disordered" evidence="1">
    <location>
        <begin position="45"/>
        <end position="71"/>
    </location>
</feature>
<dbReference type="Proteomes" id="UP001231189">
    <property type="component" value="Unassembled WGS sequence"/>
</dbReference>
<evidence type="ECO:0000256" key="1">
    <source>
        <dbReference type="SAM" id="MobiDB-lite"/>
    </source>
</evidence>
<organism evidence="2 3">
    <name type="scientific">Lolium multiflorum</name>
    <name type="common">Italian ryegrass</name>
    <name type="synonym">Lolium perenne subsp. multiflorum</name>
    <dbReference type="NCBI Taxonomy" id="4521"/>
    <lineage>
        <taxon>Eukaryota</taxon>
        <taxon>Viridiplantae</taxon>
        <taxon>Streptophyta</taxon>
        <taxon>Embryophyta</taxon>
        <taxon>Tracheophyta</taxon>
        <taxon>Spermatophyta</taxon>
        <taxon>Magnoliopsida</taxon>
        <taxon>Liliopsida</taxon>
        <taxon>Poales</taxon>
        <taxon>Poaceae</taxon>
        <taxon>BOP clade</taxon>
        <taxon>Pooideae</taxon>
        <taxon>Poodae</taxon>
        <taxon>Poeae</taxon>
        <taxon>Poeae Chloroplast Group 2 (Poeae type)</taxon>
        <taxon>Loliodinae</taxon>
        <taxon>Loliinae</taxon>
        <taxon>Lolium</taxon>
    </lineage>
</organism>
<evidence type="ECO:0000313" key="3">
    <source>
        <dbReference type="Proteomes" id="UP001231189"/>
    </source>
</evidence>